<dbReference type="InterPro" id="IPR018060">
    <property type="entry name" value="HTH_AraC"/>
</dbReference>
<dbReference type="InterPro" id="IPR018062">
    <property type="entry name" value="HTH_AraC-typ_CS"/>
</dbReference>
<accession>A0ABY7HBZ8</accession>
<evidence type="ECO:0000313" key="5">
    <source>
        <dbReference type="EMBL" id="WAS96793.1"/>
    </source>
</evidence>
<organism evidence="5 6">
    <name type="scientific">Nannocystis punicea</name>
    <dbReference type="NCBI Taxonomy" id="2995304"/>
    <lineage>
        <taxon>Bacteria</taxon>
        <taxon>Pseudomonadati</taxon>
        <taxon>Myxococcota</taxon>
        <taxon>Polyangia</taxon>
        <taxon>Nannocystales</taxon>
        <taxon>Nannocystaceae</taxon>
        <taxon>Nannocystis</taxon>
    </lineage>
</organism>
<dbReference type="InterPro" id="IPR009057">
    <property type="entry name" value="Homeodomain-like_sf"/>
</dbReference>
<evidence type="ECO:0000256" key="3">
    <source>
        <dbReference type="ARBA" id="ARBA00023163"/>
    </source>
</evidence>
<dbReference type="SUPFAM" id="SSF46689">
    <property type="entry name" value="Homeodomain-like"/>
    <property type="match status" value="2"/>
</dbReference>
<name>A0ABY7HBZ8_9BACT</name>
<proteinExistence type="predicted"/>
<keyword evidence="2" id="KW-0238">DNA-binding</keyword>
<keyword evidence="1" id="KW-0805">Transcription regulation</keyword>
<dbReference type="SMART" id="SM00342">
    <property type="entry name" value="HTH_ARAC"/>
    <property type="match status" value="1"/>
</dbReference>
<dbReference type="InterPro" id="IPR020449">
    <property type="entry name" value="Tscrpt_reg_AraC-type_HTH"/>
</dbReference>
<evidence type="ECO:0000313" key="6">
    <source>
        <dbReference type="Proteomes" id="UP001164459"/>
    </source>
</evidence>
<feature type="domain" description="HTH araC/xylS-type" evidence="4">
    <location>
        <begin position="203"/>
        <end position="301"/>
    </location>
</feature>
<dbReference type="InterPro" id="IPR050204">
    <property type="entry name" value="AraC_XylS_family_regulators"/>
</dbReference>
<dbReference type="EMBL" id="CP114040">
    <property type="protein sequence ID" value="WAS96793.1"/>
    <property type="molecule type" value="Genomic_DNA"/>
</dbReference>
<reference evidence="5" key="1">
    <citation type="submission" date="2022-11" db="EMBL/GenBank/DDBJ databases">
        <title>Minimal conservation of predation-associated metabolite biosynthetic gene clusters underscores biosynthetic potential of Myxococcota including descriptions for ten novel species: Archangium lansinium sp. nov., Myxococcus landrumus sp. nov., Nannocystis bai.</title>
        <authorList>
            <person name="Ahearne A."/>
            <person name="Stevens C."/>
            <person name="Dowd S."/>
        </authorList>
    </citation>
    <scope>NUCLEOTIDE SEQUENCE</scope>
    <source>
        <strain evidence="5">Fl3</strain>
    </source>
</reference>
<gene>
    <name evidence="5" type="ORF">O0S08_11655</name>
</gene>
<dbReference type="Pfam" id="PF12833">
    <property type="entry name" value="HTH_18"/>
    <property type="match status" value="1"/>
</dbReference>
<evidence type="ECO:0000256" key="2">
    <source>
        <dbReference type="ARBA" id="ARBA00023125"/>
    </source>
</evidence>
<dbReference type="InterPro" id="IPR032783">
    <property type="entry name" value="AraC_lig"/>
</dbReference>
<evidence type="ECO:0000256" key="1">
    <source>
        <dbReference type="ARBA" id="ARBA00023015"/>
    </source>
</evidence>
<dbReference type="Gene3D" id="1.10.10.60">
    <property type="entry name" value="Homeodomain-like"/>
    <property type="match status" value="2"/>
</dbReference>
<sequence length="314" mass="34032">MLLDPFSDILRLANARSVVSGGFVAGGRWAIRFPAPTKIKFFAIVRGSAWLRVDGEKAAARVEAGDVFLISRRSFVLASAPGVSPVDAHRVFTGESRAFARIGRGDEFSLLGCHVDLDPTNGSLLVEVLPTQIHVSAASPQATVMQWLLDQLVRERSAELPGSGAASLQLAHLMFVQILRAHLAGSENHTAGWLRAVNDPRLAPALRRMHAEPGRAWQLGELARASAMSRTSFAHHFKAAAGVAPLTYLTRWRMRLAERALREADTPVAELARSLGYASESAFSHAFKRIMGAAPKRYRAAAQAKTRDRLAAAS</sequence>
<dbReference type="PRINTS" id="PR00032">
    <property type="entry name" value="HTHARAC"/>
</dbReference>
<dbReference type="Proteomes" id="UP001164459">
    <property type="component" value="Chromosome"/>
</dbReference>
<dbReference type="PANTHER" id="PTHR46796">
    <property type="entry name" value="HTH-TYPE TRANSCRIPTIONAL ACTIVATOR RHAS-RELATED"/>
    <property type="match status" value="1"/>
</dbReference>
<protein>
    <submittedName>
        <fullName evidence="5">AraC family transcriptional regulator</fullName>
    </submittedName>
</protein>
<dbReference type="PROSITE" id="PS00041">
    <property type="entry name" value="HTH_ARAC_FAMILY_1"/>
    <property type="match status" value="1"/>
</dbReference>
<evidence type="ECO:0000259" key="4">
    <source>
        <dbReference type="PROSITE" id="PS01124"/>
    </source>
</evidence>
<dbReference type="Pfam" id="PF12852">
    <property type="entry name" value="Cupin_6"/>
    <property type="match status" value="1"/>
</dbReference>
<dbReference type="PANTHER" id="PTHR46796:SF7">
    <property type="entry name" value="ARAC FAMILY TRANSCRIPTIONAL REGULATOR"/>
    <property type="match status" value="1"/>
</dbReference>
<dbReference type="PROSITE" id="PS01124">
    <property type="entry name" value="HTH_ARAC_FAMILY_2"/>
    <property type="match status" value="1"/>
</dbReference>
<keyword evidence="3" id="KW-0804">Transcription</keyword>
<keyword evidence="6" id="KW-1185">Reference proteome</keyword>